<dbReference type="InterPro" id="IPR016032">
    <property type="entry name" value="Sig_transdc_resp-reg_C-effctor"/>
</dbReference>
<keyword evidence="1" id="KW-0805">Transcription regulation</keyword>
<keyword evidence="3" id="KW-0804">Transcription</keyword>
<dbReference type="Pfam" id="PF00196">
    <property type="entry name" value="GerE"/>
    <property type="match status" value="1"/>
</dbReference>
<evidence type="ECO:0000256" key="1">
    <source>
        <dbReference type="ARBA" id="ARBA00023015"/>
    </source>
</evidence>
<dbReference type="PRINTS" id="PR00038">
    <property type="entry name" value="HTHLUXR"/>
</dbReference>
<feature type="domain" description="HTH luxR-type" evidence="4">
    <location>
        <begin position="124"/>
        <end position="189"/>
    </location>
</feature>
<name>A0A376AAI7_9HYPH</name>
<dbReference type="CDD" id="cd00130">
    <property type="entry name" value="PAS"/>
    <property type="match status" value="1"/>
</dbReference>
<accession>A0A376AAI7</accession>
<evidence type="ECO:0000256" key="3">
    <source>
        <dbReference type="ARBA" id="ARBA00023163"/>
    </source>
</evidence>
<dbReference type="NCBIfam" id="TIGR00229">
    <property type="entry name" value="sensory_box"/>
    <property type="match status" value="1"/>
</dbReference>
<dbReference type="SMART" id="SM00421">
    <property type="entry name" value="HTH_LUXR"/>
    <property type="match status" value="1"/>
</dbReference>
<dbReference type="SUPFAM" id="SSF55785">
    <property type="entry name" value="PYP-like sensor domain (PAS domain)"/>
    <property type="match status" value="1"/>
</dbReference>
<dbReference type="InterPro" id="IPR000014">
    <property type="entry name" value="PAS"/>
</dbReference>
<dbReference type="AlphaFoldDB" id="A0A376AAI7"/>
<evidence type="ECO:0000313" key="5">
    <source>
        <dbReference type="EMBL" id="SSC64667.1"/>
    </source>
</evidence>
<dbReference type="InterPro" id="IPR035965">
    <property type="entry name" value="PAS-like_dom_sf"/>
</dbReference>
<gene>
    <name evidence="5" type="ORF">RHIZ70_375</name>
</gene>
<dbReference type="Gene3D" id="3.30.450.20">
    <property type="entry name" value="PAS domain"/>
    <property type="match status" value="1"/>
</dbReference>
<keyword evidence="2" id="KW-0238">DNA-binding</keyword>
<dbReference type="CDD" id="cd06170">
    <property type="entry name" value="LuxR_C_like"/>
    <property type="match status" value="1"/>
</dbReference>
<dbReference type="GO" id="GO:0006355">
    <property type="term" value="P:regulation of DNA-templated transcription"/>
    <property type="evidence" value="ECO:0007669"/>
    <property type="project" value="InterPro"/>
</dbReference>
<evidence type="ECO:0000256" key="2">
    <source>
        <dbReference type="ARBA" id="ARBA00023125"/>
    </source>
</evidence>
<dbReference type="InterPro" id="IPR000792">
    <property type="entry name" value="Tscrpt_reg_LuxR_C"/>
</dbReference>
<sequence>MEDYAILSEETLNLTGFMDAPIGIMILSDRRILRVNTEIEQIFGWNRADLEGQSIRVLYPSSVDYEKTGSRWHRWLESRPRYEDERFMQCRSGEIIWTRARGRTLTPADPFHLMVWTFEHLRDRPPSSAVLTAKEREVARYIVNGHTSKEIAQSLGISPRTVEVHRGAIMKKLGVRNAAELVARMIVER</sequence>
<dbReference type="SUPFAM" id="SSF46894">
    <property type="entry name" value="C-terminal effector domain of the bipartite response regulators"/>
    <property type="match status" value="1"/>
</dbReference>
<dbReference type="Proteomes" id="UP000254764">
    <property type="component" value="Unassembled WGS sequence"/>
</dbReference>
<dbReference type="Gene3D" id="1.10.10.10">
    <property type="entry name" value="Winged helix-like DNA-binding domain superfamily/Winged helix DNA-binding domain"/>
    <property type="match status" value="1"/>
</dbReference>
<organism evidence="5 6">
    <name type="scientific">Ciceribacter selenitireducens ATCC BAA-1503</name>
    <dbReference type="NCBI Taxonomy" id="1336235"/>
    <lineage>
        <taxon>Bacteria</taxon>
        <taxon>Pseudomonadati</taxon>
        <taxon>Pseudomonadota</taxon>
        <taxon>Alphaproteobacteria</taxon>
        <taxon>Hyphomicrobiales</taxon>
        <taxon>Rhizobiaceae</taxon>
        <taxon>Ciceribacter</taxon>
    </lineage>
</organism>
<evidence type="ECO:0000259" key="4">
    <source>
        <dbReference type="PROSITE" id="PS50043"/>
    </source>
</evidence>
<protein>
    <recommendedName>
        <fullName evidence="4">HTH luxR-type domain-containing protein</fullName>
    </recommendedName>
</protein>
<dbReference type="GO" id="GO:0003677">
    <property type="term" value="F:DNA binding"/>
    <property type="evidence" value="ECO:0007669"/>
    <property type="project" value="UniProtKB-KW"/>
</dbReference>
<dbReference type="RefSeq" id="WP_210209755.1">
    <property type="nucleotide sequence ID" value="NZ_UEYP01000013.1"/>
</dbReference>
<reference evidence="6" key="1">
    <citation type="submission" date="2018-07" db="EMBL/GenBank/DDBJ databases">
        <authorList>
            <person name="Peiro R."/>
            <person name="Begona"/>
            <person name="Cbmso G."/>
            <person name="Lopez M."/>
            <person name="Gonzalez S."/>
        </authorList>
    </citation>
    <scope>NUCLEOTIDE SEQUENCE [LARGE SCALE GENOMIC DNA]</scope>
</reference>
<evidence type="ECO:0000313" key="6">
    <source>
        <dbReference type="Proteomes" id="UP000254764"/>
    </source>
</evidence>
<dbReference type="PANTHER" id="PTHR44688">
    <property type="entry name" value="DNA-BINDING TRANSCRIPTIONAL ACTIVATOR DEVR_DOSR"/>
    <property type="match status" value="1"/>
</dbReference>
<dbReference type="EMBL" id="UEYP01000013">
    <property type="protein sequence ID" value="SSC64667.1"/>
    <property type="molecule type" value="Genomic_DNA"/>
</dbReference>
<dbReference type="PROSITE" id="PS00622">
    <property type="entry name" value="HTH_LUXR_1"/>
    <property type="match status" value="1"/>
</dbReference>
<dbReference type="Pfam" id="PF13426">
    <property type="entry name" value="PAS_9"/>
    <property type="match status" value="1"/>
</dbReference>
<dbReference type="InterPro" id="IPR036388">
    <property type="entry name" value="WH-like_DNA-bd_sf"/>
</dbReference>
<dbReference type="PROSITE" id="PS50043">
    <property type="entry name" value="HTH_LUXR_2"/>
    <property type="match status" value="1"/>
</dbReference>
<keyword evidence="6" id="KW-1185">Reference proteome</keyword>
<proteinExistence type="predicted"/>
<dbReference type="PANTHER" id="PTHR44688:SF16">
    <property type="entry name" value="DNA-BINDING TRANSCRIPTIONAL ACTIVATOR DEVR_DOSR"/>
    <property type="match status" value="1"/>
</dbReference>